<dbReference type="AlphaFoldDB" id="A0A7S6VYD3"/>
<evidence type="ECO:0000256" key="18">
    <source>
        <dbReference type="ARBA" id="ARBA00049108"/>
    </source>
</evidence>
<evidence type="ECO:0000256" key="8">
    <source>
        <dbReference type="ARBA" id="ARBA00023002"/>
    </source>
</evidence>
<dbReference type="InterPro" id="IPR036291">
    <property type="entry name" value="NAD(P)-bd_dom_sf"/>
</dbReference>
<keyword evidence="7" id="KW-0521">NADP</keyword>
<dbReference type="PANTHER" id="PTHR24317:SF7">
    <property type="entry name" value="PEROXISOMAL TRANS-2-ENOYL-COA REDUCTASE"/>
    <property type="match status" value="1"/>
</dbReference>
<comment type="catalytic activity">
    <reaction evidence="18">
        <text>(2E)-hexenoyl-CoA + NADPH + H(+) = hexanoyl-CoA + NADP(+)</text>
        <dbReference type="Rhea" id="RHEA:44956"/>
        <dbReference type="ChEBI" id="CHEBI:15378"/>
        <dbReference type="ChEBI" id="CHEBI:57783"/>
        <dbReference type="ChEBI" id="CHEBI:58349"/>
        <dbReference type="ChEBI" id="CHEBI:62077"/>
        <dbReference type="ChEBI" id="CHEBI:62620"/>
    </reaction>
    <physiologicalReaction direction="left-to-right" evidence="18">
        <dbReference type="Rhea" id="RHEA:44957"/>
    </physiologicalReaction>
</comment>
<evidence type="ECO:0000256" key="10">
    <source>
        <dbReference type="ARBA" id="ARBA00023140"/>
    </source>
</evidence>
<evidence type="ECO:0000256" key="4">
    <source>
        <dbReference type="ARBA" id="ARBA00022516"/>
    </source>
</evidence>
<comment type="catalytic activity">
    <reaction evidence="16">
        <text>(2E)-dodecenoyl-CoA + NADPH + H(+) = dodecanoyl-CoA + NADP(+)</text>
        <dbReference type="Rhea" id="RHEA:44964"/>
        <dbReference type="ChEBI" id="CHEBI:15378"/>
        <dbReference type="ChEBI" id="CHEBI:57330"/>
        <dbReference type="ChEBI" id="CHEBI:57375"/>
        <dbReference type="ChEBI" id="CHEBI:57783"/>
        <dbReference type="ChEBI" id="CHEBI:58349"/>
    </reaction>
    <physiologicalReaction direction="left-to-right" evidence="16">
        <dbReference type="Rhea" id="RHEA:44965"/>
    </physiologicalReaction>
</comment>
<proteinExistence type="inferred from homology"/>
<protein>
    <recommendedName>
        <fullName evidence="15">Peroxisomal trans-2-enoyl-CoA reductase</fullName>
        <ecNumber evidence="14">1.3.1.38</ecNumber>
    </recommendedName>
</protein>
<accession>A0A7S6VYD3</accession>
<gene>
    <name evidence="23" type="ORF">G0028_15405</name>
</gene>
<evidence type="ECO:0000256" key="1">
    <source>
        <dbReference type="ARBA" id="ARBA00004275"/>
    </source>
</evidence>
<keyword evidence="11" id="KW-0275">Fatty acid biosynthesis</keyword>
<evidence type="ECO:0000313" key="23">
    <source>
        <dbReference type="EMBL" id="QOW47156.1"/>
    </source>
</evidence>
<keyword evidence="5" id="KW-0597">Phosphoprotein</keyword>
<comment type="function">
    <text evidence="12">Participates in chain elongation of fatty acids. Catalyzes the reduction of trans-2-enoyl-CoAs of varying chain lengths from 6:1 to 16:1, having maximum activity with 10:1 CoA. Has no 2,4-dienoyl-CoA reductase activity.</text>
</comment>
<name>A0A7S6VYD3_9GAMM</name>
<evidence type="ECO:0000256" key="21">
    <source>
        <dbReference type="ARBA" id="ARBA00049559"/>
    </source>
</evidence>
<organism evidence="23 24">
    <name type="scientific">Acinetobacter piscicola</name>
    <dbReference type="NCBI Taxonomy" id="2006115"/>
    <lineage>
        <taxon>Bacteria</taxon>
        <taxon>Pseudomonadati</taxon>
        <taxon>Pseudomonadota</taxon>
        <taxon>Gammaproteobacteria</taxon>
        <taxon>Moraxellales</taxon>
        <taxon>Moraxellaceae</taxon>
        <taxon>Acinetobacter</taxon>
    </lineage>
</organism>
<dbReference type="FunFam" id="3.40.50.720:FF:000084">
    <property type="entry name" value="Short-chain dehydrogenase reductase"/>
    <property type="match status" value="1"/>
</dbReference>
<dbReference type="RefSeq" id="WP_180045622.1">
    <property type="nucleotide sequence ID" value="NZ_CP048659.1"/>
</dbReference>
<comment type="catalytic activity">
    <reaction evidence="20">
        <text>(2E)-decenoyl-CoA + NADPH + H(+) = decanoyl-CoA + NADP(+)</text>
        <dbReference type="Rhea" id="RHEA:44960"/>
        <dbReference type="ChEBI" id="CHEBI:15378"/>
        <dbReference type="ChEBI" id="CHEBI:57783"/>
        <dbReference type="ChEBI" id="CHEBI:58349"/>
        <dbReference type="ChEBI" id="CHEBI:61406"/>
        <dbReference type="ChEBI" id="CHEBI:61430"/>
    </reaction>
    <physiologicalReaction direction="left-to-right" evidence="20">
        <dbReference type="Rhea" id="RHEA:44961"/>
    </physiologicalReaction>
</comment>
<comment type="pathway">
    <text evidence="2">Lipid metabolism.</text>
</comment>
<dbReference type="EC" id="1.3.1.38" evidence="14"/>
<evidence type="ECO:0000256" key="5">
    <source>
        <dbReference type="ARBA" id="ARBA00022553"/>
    </source>
</evidence>
<evidence type="ECO:0000313" key="24">
    <source>
        <dbReference type="Proteomes" id="UP000593966"/>
    </source>
</evidence>
<dbReference type="Gene3D" id="3.40.50.720">
    <property type="entry name" value="NAD(P)-binding Rossmann-like Domain"/>
    <property type="match status" value="1"/>
</dbReference>
<comment type="catalytic activity">
    <reaction evidence="21">
        <text>(2E)-octenoyl-CoA + NADPH + H(+) = octanoyl-CoA + NADP(+)</text>
        <dbReference type="Rhea" id="RHEA:44952"/>
        <dbReference type="ChEBI" id="CHEBI:15378"/>
        <dbReference type="ChEBI" id="CHEBI:57386"/>
        <dbReference type="ChEBI" id="CHEBI:57783"/>
        <dbReference type="ChEBI" id="CHEBI:58349"/>
        <dbReference type="ChEBI" id="CHEBI:62242"/>
    </reaction>
    <physiologicalReaction direction="left-to-right" evidence="21">
        <dbReference type="Rhea" id="RHEA:44953"/>
    </physiologicalReaction>
</comment>
<evidence type="ECO:0000256" key="3">
    <source>
        <dbReference type="ARBA" id="ARBA00006484"/>
    </source>
</evidence>
<dbReference type="GO" id="GO:0019166">
    <property type="term" value="F:trans-2-enoyl-CoA reductase (NADPH) activity"/>
    <property type="evidence" value="ECO:0007669"/>
    <property type="project" value="UniProtKB-EC"/>
</dbReference>
<comment type="catalytic activity">
    <reaction evidence="19">
        <text>a (2E)-enoyl-CoA + NADPH + H(+) = a 2,3-saturated acyl-CoA + NADP(+)</text>
        <dbReference type="Rhea" id="RHEA:33763"/>
        <dbReference type="ChEBI" id="CHEBI:15378"/>
        <dbReference type="ChEBI" id="CHEBI:57783"/>
        <dbReference type="ChEBI" id="CHEBI:58349"/>
        <dbReference type="ChEBI" id="CHEBI:58856"/>
        <dbReference type="ChEBI" id="CHEBI:65111"/>
        <dbReference type="EC" id="1.3.1.38"/>
    </reaction>
    <physiologicalReaction direction="left-to-right" evidence="19">
        <dbReference type="Rhea" id="RHEA:33764"/>
    </physiologicalReaction>
</comment>
<keyword evidence="8" id="KW-0560">Oxidoreductase</keyword>
<evidence type="ECO:0000256" key="22">
    <source>
        <dbReference type="SAM" id="MobiDB-lite"/>
    </source>
</evidence>
<dbReference type="CDD" id="cd05369">
    <property type="entry name" value="TER_DECR_SDR_a"/>
    <property type="match status" value="1"/>
</dbReference>
<evidence type="ECO:0000256" key="16">
    <source>
        <dbReference type="ARBA" id="ARBA00047570"/>
    </source>
</evidence>
<comment type="subcellular location">
    <subcellularLocation>
        <location evidence="1">Peroxisome</location>
    </subcellularLocation>
</comment>
<keyword evidence="24" id="KW-1185">Reference proteome</keyword>
<feature type="region of interest" description="Disordered" evidence="22">
    <location>
        <begin position="292"/>
        <end position="316"/>
    </location>
</feature>
<keyword evidence="9" id="KW-0443">Lipid metabolism</keyword>
<evidence type="ECO:0000256" key="12">
    <source>
        <dbReference type="ARBA" id="ARBA00037124"/>
    </source>
</evidence>
<dbReference type="InterPro" id="IPR002347">
    <property type="entry name" value="SDR_fam"/>
</dbReference>
<comment type="subunit">
    <text evidence="13">Interacts with PEX5, probably required to target it into peroxisomes.</text>
</comment>
<dbReference type="PRINTS" id="PR00081">
    <property type="entry name" value="GDHRDH"/>
</dbReference>
<dbReference type="Proteomes" id="UP000593966">
    <property type="component" value="Chromosome"/>
</dbReference>
<evidence type="ECO:0000256" key="20">
    <source>
        <dbReference type="ARBA" id="ARBA00049386"/>
    </source>
</evidence>
<evidence type="ECO:0000256" key="14">
    <source>
        <dbReference type="ARBA" id="ARBA00038849"/>
    </source>
</evidence>
<evidence type="ECO:0000256" key="6">
    <source>
        <dbReference type="ARBA" id="ARBA00022832"/>
    </source>
</evidence>
<dbReference type="InterPro" id="IPR052388">
    <property type="entry name" value="Peroxisomal_t2-enoyl-CoA_red"/>
</dbReference>
<evidence type="ECO:0000256" key="15">
    <source>
        <dbReference type="ARBA" id="ARBA00041063"/>
    </source>
</evidence>
<feature type="compositionally biased region" description="Polar residues" evidence="22">
    <location>
        <begin position="296"/>
        <end position="316"/>
    </location>
</feature>
<comment type="similarity">
    <text evidence="3">Belongs to the short-chain dehydrogenases/reductases (SDR) family.</text>
</comment>
<evidence type="ECO:0000256" key="11">
    <source>
        <dbReference type="ARBA" id="ARBA00023160"/>
    </source>
</evidence>
<reference evidence="23 24" key="1">
    <citation type="submission" date="2020-02" db="EMBL/GenBank/DDBJ databases">
        <title>Tigecycline-resistant Acinetobacter species from pigs and migratory birds.</title>
        <authorList>
            <person name="Chen C."/>
            <person name="Sun J."/>
            <person name="Liao X.-P."/>
            <person name="Liu Y.-H."/>
        </authorList>
    </citation>
    <scope>NUCLEOTIDE SEQUENCE [LARGE SCALE GENOMIC DNA]</scope>
    <source>
        <strain evidence="23 24">YH12207_T</strain>
    </source>
</reference>
<sequence length="316" mass="33890">MHYHSIFRSNAFQDKVVIVTGGGSGIGRCTSHELAALGAQVVITGRKIEKLEKVSAEITEDGGKVHFIVCDNREEQQVKNMIAEVLEKFGKLDGLVNNAGGQFPSNLEGISANGFDAVVRNNLHSTFYLMKEAYNQWMAKHGGSIVNMAADMWGGMPGMGHSGAARSGVDNLTKTAAVEWGRSGVRVNCVAPGWIVSSGMDNYSGDFAKFIIPSLAGNVPLKRMGTESEISSAIVYLLSEAAGFISGVTLRVDGAASQGTRMYPLADATNSVSFNGFHRAFIPDVLKDELGKVEQRSTQAQEQKQTQHNKSTGENS</sequence>
<dbReference type="SUPFAM" id="SSF51735">
    <property type="entry name" value="NAD(P)-binding Rossmann-fold domains"/>
    <property type="match status" value="1"/>
</dbReference>
<evidence type="ECO:0000256" key="19">
    <source>
        <dbReference type="ARBA" id="ARBA00049251"/>
    </source>
</evidence>
<evidence type="ECO:0000256" key="13">
    <source>
        <dbReference type="ARBA" id="ARBA00038622"/>
    </source>
</evidence>
<evidence type="ECO:0000256" key="9">
    <source>
        <dbReference type="ARBA" id="ARBA00023098"/>
    </source>
</evidence>
<keyword evidence="10" id="KW-0576">Peroxisome</keyword>
<evidence type="ECO:0000256" key="7">
    <source>
        <dbReference type="ARBA" id="ARBA00022857"/>
    </source>
</evidence>
<dbReference type="Pfam" id="PF13561">
    <property type="entry name" value="adh_short_C2"/>
    <property type="match status" value="1"/>
</dbReference>
<dbReference type="GO" id="GO:0006633">
    <property type="term" value="P:fatty acid biosynthetic process"/>
    <property type="evidence" value="ECO:0007669"/>
    <property type="project" value="UniProtKB-KW"/>
</dbReference>
<dbReference type="EMBL" id="CP048659">
    <property type="protein sequence ID" value="QOW47156.1"/>
    <property type="molecule type" value="Genomic_DNA"/>
</dbReference>
<keyword evidence="4" id="KW-0444">Lipid biosynthesis</keyword>
<keyword evidence="6" id="KW-0276">Fatty acid metabolism</keyword>
<evidence type="ECO:0000256" key="2">
    <source>
        <dbReference type="ARBA" id="ARBA00005189"/>
    </source>
</evidence>
<comment type="catalytic activity">
    <reaction evidence="17">
        <text>(2E)-tetradecenoyl-CoA + NADPH + H(+) = tetradecanoyl-CoA + NADP(+)</text>
        <dbReference type="Rhea" id="RHEA:44968"/>
        <dbReference type="ChEBI" id="CHEBI:15378"/>
        <dbReference type="ChEBI" id="CHEBI:57385"/>
        <dbReference type="ChEBI" id="CHEBI:57783"/>
        <dbReference type="ChEBI" id="CHEBI:58349"/>
        <dbReference type="ChEBI" id="CHEBI:61405"/>
    </reaction>
    <physiologicalReaction direction="left-to-right" evidence="17">
        <dbReference type="Rhea" id="RHEA:44969"/>
    </physiologicalReaction>
</comment>
<dbReference type="PANTHER" id="PTHR24317">
    <property type="entry name" value="PEROXISOMAL TRANS-2-ENOYL-COA REDUCTASE"/>
    <property type="match status" value="1"/>
</dbReference>
<evidence type="ECO:0000256" key="17">
    <source>
        <dbReference type="ARBA" id="ARBA00048686"/>
    </source>
</evidence>